<evidence type="ECO:0000313" key="6">
    <source>
        <dbReference type="Proteomes" id="UP001232156"/>
    </source>
</evidence>
<reference evidence="5 6" key="1">
    <citation type="submission" date="2023-08" db="EMBL/GenBank/DDBJ databases">
        <title>Alcaligenaceae gen. nov., a novel taxon isolated from the sludge of Yixing Pesticide Factory.</title>
        <authorList>
            <person name="Ruan L."/>
        </authorList>
    </citation>
    <scope>NUCLEOTIDE SEQUENCE [LARGE SCALE GENOMIC DNA]</scope>
    <source>
        <strain evidence="5 6">LG-2</strain>
    </source>
</reference>
<sequence>MNRVLLTATVVEIQPLRYTPAGVAALELTLEHESEVLEADQPRRVMFHVRAIAMGNTAHLLADVPLGAQLEVQGFLAASRKGSSRLILHIQNVAQTFPGSGSAIV</sequence>
<keyword evidence="1 4" id="KW-0639">Primosome</keyword>
<comment type="similarity">
    <text evidence="4">Belongs to the PriB family.</text>
</comment>
<dbReference type="Proteomes" id="UP001232156">
    <property type="component" value="Unassembled WGS sequence"/>
</dbReference>
<comment type="caution">
    <text evidence="5">The sequence shown here is derived from an EMBL/GenBank/DDBJ whole genome shotgun (WGS) entry which is preliminary data.</text>
</comment>
<evidence type="ECO:0000256" key="3">
    <source>
        <dbReference type="ARBA" id="ARBA00023125"/>
    </source>
</evidence>
<evidence type="ECO:0000256" key="4">
    <source>
        <dbReference type="HAMAP-Rule" id="MF_00720"/>
    </source>
</evidence>
<evidence type="ECO:0000256" key="2">
    <source>
        <dbReference type="ARBA" id="ARBA00022705"/>
    </source>
</evidence>
<dbReference type="InterPro" id="IPR023646">
    <property type="entry name" value="Prisomal_replication_PriB"/>
</dbReference>
<accession>A0ABU1D6A2</accession>
<dbReference type="InterPro" id="IPR012340">
    <property type="entry name" value="NA-bd_OB-fold"/>
</dbReference>
<evidence type="ECO:0000256" key="1">
    <source>
        <dbReference type="ARBA" id="ARBA00022515"/>
    </source>
</evidence>
<keyword evidence="6" id="KW-1185">Reference proteome</keyword>
<keyword evidence="2 4" id="KW-0235">DNA replication</keyword>
<comment type="function">
    <text evidence="4">Involved in the restart of stalled replication forks, which reloads the replicative helicase on sites other than the origin of replication; the PriA-PriB pathway is the major replication restart pathway. During primosome assembly it facilitates complex formation between PriA and DnaT on DNA; stabilizes PriA on DNA. Stimulates the DNA unwinding activity of PriA helicase.</text>
</comment>
<evidence type="ECO:0000313" key="5">
    <source>
        <dbReference type="EMBL" id="MDR4125949.1"/>
    </source>
</evidence>
<name>A0ABU1D6A2_9BURK</name>
<comment type="subunit">
    <text evidence="4">Homodimer. Interacts with PriA and DnaT. Component of the replication restart primosome. Primosome assembly occurs via a 'hand-off' mechanism. PriA binds to replication forks, subsequently PriB then DnaT bind; DnaT then displaces ssDNA to generate the helicase loading substrate.</text>
</comment>
<dbReference type="SUPFAM" id="SSF50249">
    <property type="entry name" value="Nucleic acid-binding proteins"/>
    <property type="match status" value="1"/>
</dbReference>
<dbReference type="Gene3D" id="2.40.50.140">
    <property type="entry name" value="Nucleic acid-binding proteins"/>
    <property type="match status" value="1"/>
</dbReference>
<dbReference type="PROSITE" id="PS50935">
    <property type="entry name" value="SSB"/>
    <property type="match status" value="1"/>
</dbReference>
<proteinExistence type="inferred from homology"/>
<organism evidence="5 6">
    <name type="scientific">Yanghanlia caeni</name>
    <dbReference type="NCBI Taxonomy" id="3064283"/>
    <lineage>
        <taxon>Bacteria</taxon>
        <taxon>Pseudomonadati</taxon>
        <taxon>Pseudomonadota</taxon>
        <taxon>Betaproteobacteria</taxon>
        <taxon>Burkholderiales</taxon>
        <taxon>Alcaligenaceae</taxon>
        <taxon>Yanghanlia</taxon>
    </lineage>
</organism>
<dbReference type="HAMAP" id="MF_00720">
    <property type="entry name" value="PriB"/>
    <property type="match status" value="1"/>
</dbReference>
<keyword evidence="3 4" id="KW-0238">DNA-binding</keyword>
<dbReference type="InterPro" id="IPR000424">
    <property type="entry name" value="Primosome_PriB/ssb"/>
</dbReference>
<dbReference type="PIRSF" id="PIRSF003135">
    <property type="entry name" value="Primosomal_n"/>
    <property type="match status" value="1"/>
</dbReference>
<dbReference type="RefSeq" id="WP_165278148.1">
    <property type="nucleotide sequence ID" value="NZ_JAUZQE010000015.1"/>
</dbReference>
<protein>
    <recommendedName>
        <fullName evidence="4">Replication restart protein PriB</fullName>
    </recommendedName>
</protein>
<gene>
    <name evidence="4 5" type="primary">priB</name>
    <name evidence="5" type="ORF">Q8947_08125</name>
</gene>
<dbReference type="EMBL" id="JAUZQE010000015">
    <property type="protein sequence ID" value="MDR4125949.1"/>
    <property type="molecule type" value="Genomic_DNA"/>
</dbReference>
<dbReference type="NCBIfam" id="TIGR04418">
    <property type="entry name" value="PriB_gamma"/>
    <property type="match status" value="1"/>
</dbReference>
<dbReference type="Pfam" id="PF22657">
    <property type="entry name" value="SSB_1"/>
    <property type="match status" value="1"/>
</dbReference>